<feature type="domain" description="Hedgehog/Intein (Hint)" evidence="1">
    <location>
        <begin position="28"/>
        <end position="159"/>
    </location>
</feature>
<dbReference type="InterPro" id="IPR036844">
    <property type="entry name" value="Hint_dom_sf"/>
</dbReference>
<evidence type="ECO:0000259" key="1">
    <source>
        <dbReference type="Pfam" id="PF13403"/>
    </source>
</evidence>
<protein>
    <recommendedName>
        <fullName evidence="1">Hedgehog/Intein (Hint) domain-containing protein</fullName>
    </recommendedName>
</protein>
<comment type="caution">
    <text evidence="2">The sequence shown here is derived from an EMBL/GenBank/DDBJ whole genome shotgun (WGS) entry which is preliminary data.</text>
</comment>
<evidence type="ECO:0000313" key="2">
    <source>
        <dbReference type="EMBL" id="TDL83636.1"/>
    </source>
</evidence>
<organism evidence="2 3">
    <name type="scientific">Palleronia sediminis</name>
    <dbReference type="NCBI Taxonomy" id="2547833"/>
    <lineage>
        <taxon>Bacteria</taxon>
        <taxon>Pseudomonadati</taxon>
        <taxon>Pseudomonadota</taxon>
        <taxon>Alphaproteobacteria</taxon>
        <taxon>Rhodobacterales</taxon>
        <taxon>Roseobacteraceae</taxon>
        <taxon>Palleronia</taxon>
    </lineage>
</organism>
<evidence type="ECO:0000313" key="3">
    <source>
        <dbReference type="Proteomes" id="UP000295701"/>
    </source>
</evidence>
<accession>A0A4R6ANV5</accession>
<gene>
    <name evidence="2" type="ORF">E2L08_03030</name>
</gene>
<dbReference type="Proteomes" id="UP000295701">
    <property type="component" value="Unassembled WGS sequence"/>
</dbReference>
<name>A0A4R6ANV5_9RHOB</name>
<dbReference type="Pfam" id="PF13403">
    <property type="entry name" value="Hint_2"/>
    <property type="match status" value="1"/>
</dbReference>
<dbReference type="RefSeq" id="WP_133395589.1">
    <property type="nucleotide sequence ID" value="NZ_SNAA01000002.1"/>
</dbReference>
<sequence>MTDATLAARLAAILPPAPRGQRASGISADAMVATGLGEIAARYLRAGDTVFTRDHGLRTIHAISHELPETRSARAVRIAAGALGPDLPMRDMVVAETHKVLVTSDRMMLVLGTAEAFAQAGDLVGRPGIGWADAPRRGWVSILLDSHELALVDGAWVETEGPQLAGGRVAAPGCRVLRRFEAQLAA</sequence>
<proteinExistence type="predicted"/>
<dbReference type="InterPro" id="IPR028992">
    <property type="entry name" value="Hedgehog/Intein_dom"/>
</dbReference>
<dbReference type="AlphaFoldDB" id="A0A4R6ANV5"/>
<keyword evidence="3" id="KW-1185">Reference proteome</keyword>
<dbReference type="OrthoDB" id="6305173at2"/>
<reference evidence="2 3" key="1">
    <citation type="submission" date="2019-03" db="EMBL/GenBank/DDBJ databases">
        <title>Primorskyibacter sp. SS33 isolated from sediments.</title>
        <authorList>
            <person name="Xunke S."/>
        </authorList>
    </citation>
    <scope>NUCLEOTIDE SEQUENCE [LARGE SCALE GENOMIC DNA]</scope>
    <source>
        <strain evidence="2 3">SS33</strain>
    </source>
</reference>
<dbReference type="SUPFAM" id="SSF51294">
    <property type="entry name" value="Hedgehog/intein (Hint) domain"/>
    <property type="match status" value="1"/>
</dbReference>
<dbReference type="EMBL" id="SNAA01000002">
    <property type="protein sequence ID" value="TDL83636.1"/>
    <property type="molecule type" value="Genomic_DNA"/>
</dbReference>